<dbReference type="InterPro" id="IPR041618">
    <property type="entry name" value="PKS_DE"/>
</dbReference>
<dbReference type="SMART" id="SM00825">
    <property type="entry name" value="PKS_KS"/>
    <property type="match status" value="3"/>
</dbReference>
<dbReference type="InterPro" id="IPR036291">
    <property type="entry name" value="NAD(P)-bd_dom_sf"/>
</dbReference>
<evidence type="ECO:0000259" key="12">
    <source>
        <dbReference type="PROSITE" id="PS52004"/>
    </source>
</evidence>
<keyword evidence="8" id="KW-0012">Acyltransferase</keyword>
<dbReference type="SUPFAM" id="SSF53901">
    <property type="entry name" value="Thiolase-like"/>
    <property type="match status" value="3"/>
</dbReference>
<dbReference type="InterPro" id="IPR020807">
    <property type="entry name" value="PKS_DH"/>
</dbReference>
<dbReference type="Gene3D" id="3.30.70.250">
    <property type="entry name" value="Malonyl-CoA ACP transacylase, ACP-binding"/>
    <property type="match status" value="1"/>
</dbReference>
<dbReference type="Gene3D" id="3.40.366.10">
    <property type="entry name" value="Malonyl-Coenzyme A Acyl Carrier Protein, domain 2"/>
    <property type="match status" value="2"/>
</dbReference>
<dbReference type="InterPro" id="IPR049552">
    <property type="entry name" value="PKS_DH_N"/>
</dbReference>
<dbReference type="SMART" id="SM01294">
    <property type="entry name" value="PKS_PP_betabranch"/>
    <property type="match status" value="2"/>
</dbReference>
<dbReference type="Gene3D" id="3.10.129.110">
    <property type="entry name" value="Polyketide synthase dehydratase"/>
    <property type="match status" value="1"/>
</dbReference>
<dbReference type="Pfam" id="PF00550">
    <property type="entry name" value="PP-binding"/>
    <property type="match status" value="2"/>
</dbReference>
<keyword evidence="7" id="KW-0511">Multifunctional enzyme</keyword>
<dbReference type="PROSITE" id="PS00606">
    <property type="entry name" value="KS3_1"/>
    <property type="match status" value="3"/>
</dbReference>
<dbReference type="CDD" id="cd08956">
    <property type="entry name" value="KR_3_FAS_SDR_x"/>
    <property type="match status" value="1"/>
</dbReference>
<dbReference type="KEGG" id="pfla:Pflav_057090"/>
<dbReference type="GO" id="GO:0004315">
    <property type="term" value="F:3-oxoacyl-[acyl-carrier-protein] synthase activity"/>
    <property type="evidence" value="ECO:0007669"/>
    <property type="project" value="InterPro"/>
</dbReference>
<dbReference type="InterPro" id="IPR016039">
    <property type="entry name" value="Thiolase-like"/>
</dbReference>
<name>A0A6F8XZT4_9ACTN</name>
<proteinExistence type="predicted"/>
<dbReference type="InterPro" id="IPR018201">
    <property type="entry name" value="Ketoacyl_synth_AS"/>
</dbReference>
<dbReference type="Pfam" id="PF00109">
    <property type="entry name" value="ketoacyl-synt"/>
    <property type="match status" value="3"/>
</dbReference>
<evidence type="ECO:0000256" key="7">
    <source>
        <dbReference type="ARBA" id="ARBA00023268"/>
    </source>
</evidence>
<keyword evidence="6" id="KW-0045">Antibiotic biosynthesis</keyword>
<dbReference type="InterPro" id="IPR055123">
    <property type="entry name" value="SpnB-like_Rossmann"/>
</dbReference>
<dbReference type="GO" id="GO:0006633">
    <property type="term" value="P:fatty acid biosynthetic process"/>
    <property type="evidence" value="ECO:0007669"/>
    <property type="project" value="InterPro"/>
</dbReference>
<reference evidence="14 15" key="1">
    <citation type="submission" date="2020-03" db="EMBL/GenBank/DDBJ databases">
        <title>Whole genome shotgun sequence of Phytohabitans flavus NBRC 107702.</title>
        <authorList>
            <person name="Komaki H."/>
            <person name="Tamura T."/>
        </authorList>
    </citation>
    <scope>NUCLEOTIDE SEQUENCE [LARGE SCALE GENOMIC DNA]</scope>
    <source>
        <strain evidence="14 15">NBRC 107702</strain>
    </source>
</reference>
<keyword evidence="5" id="KW-0808">Transferase</keyword>
<feature type="domain" description="Ketosynthase family 3 (KS3)" evidence="12">
    <location>
        <begin position="3089"/>
        <end position="3511"/>
    </location>
</feature>
<evidence type="ECO:0008006" key="16">
    <source>
        <dbReference type="Google" id="ProtNLM"/>
    </source>
</evidence>
<dbReference type="InterPro" id="IPR020841">
    <property type="entry name" value="PKS_Beta-ketoAc_synthase_dom"/>
</dbReference>
<feature type="compositionally biased region" description="Basic residues" evidence="10">
    <location>
        <begin position="3616"/>
        <end position="3628"/>
    </location>
</feature>
<reference evidence="14 15" key="2">
    <citation type="submission" date="2020-03" db="EMBL/GenBank/DDBJ databases">
        <authorList>
            <person name="Ichikawa N."/>
            <person name="Kimura A."/>
            <person name="Kitahashi Y."/>
            <person name="Uohara A."/>
        </authorList>
    </citation>
    <scope>NUCLEOTIDE SEQUENCE [LARGE SCALE GENOMIC DNA]</scope>
    <source>
        <strain evidence="14 15">NBRC 107702</strain>
    </source>
</reference>
<dbReference type="NCBIfam" id="NF045894">
    <property type="entry name" value="PKS_plus_SDR"/>
    <property type="match status" value="1"/>
</dbReference>
<keyword evidence="3" id="KW-0596">Phosphopantetheine</keyword>
<sequence length="3628" mass="376587">MDNEEKLRDYLKRSTADLRRTRQRLQEIEAAEREPVAIVGMSCRYPGGVASPEDLWRMVEGGQHGITGFPTDRGWDLESLDTSSTTAGGFLHGAAEFDADFFGISPREALAMEPQQRVLLEATWEAFERAGISPLSVKGSQTGMFIGAMGHEYTVGPDDDVEGFQLTGSANSVLSGRLSYVFGVVGPAVTIDTACSSSLVALHLATRSLRAGECGLAVVGGVTIMSSPTTFAEMGKQGGLAGDGFCRSFADSANGTGWAEGVGVLVLERLSDAQRNGREILAVVRGSAVNQDGASNGLTAPNGPSQQSVIEQALVNARLSASQIDAVEAHGTGTTLGDPVEAQALLATYGRNRERPLLLGSVKSNISHTQAAAGVAGVIKMVHAMRHGIVPKTLHVDAPSSHVDWTSGAVELVTENVPWPETGEPRRAAVSSFGISGTNAHAIIEQAPDASSAPAPVPLAGPVPLLVSARSPGALRAFAARVASTLDGAALPDVALSLATSRSSFEHRAALVAETVEDARAALSSLAAGEPAAAAITGAIRVRPKLAMLFSGQGSQRLGMGRALYERYPVFTSALDEVLAQLDPGVRDVMWGTDADELDQTGWAQPALFAVEVALYKLAASFGLRPDHVAGHSIGEIAAAHVAGVLSLSDACTLVSARASLMQALPAGGAMVALRAAESEVLPLLTEGVSIAAVNGPLNVVVAGDEAAVLAVASRFEKRTRLRVSHAFHSPLMAPMLDDFRAVVTSLSFAEPVIPVVAAGDVTDPEYWVRHVRDTVRFADAVATLDGSVFLEIGPDGVLAALAGDGVRVMREDRPEETTLLAALGRLYVNGIGVDWAPAFEAVGARRVDLPTYPFQRQRFWPSGRMAAGDPRSAGLGAAHHPLLGAAVSLAHSDGALLTGRISTHTHPWLADHAVRGQVLLPGTAFLELAIRAGDEVGCDRVEELTLATPLVLPEQGGVQVQLWVGSPDDHGQRTVDIYSRPDGADDQRWALHATGVLGNGTSQPAVANAQWPPAGVQPVPVDGLYERLAGDGFAYGPTFRGLRAVWRGDSGEVYAEVSLPEAVDAGAFGVHPALLDAVLHALAFVDLGAASRGGLPFAWEGVTLHATGASVVRVRLTRLGDDAVSIAVVDPAGSPVASVDSLVVRAAEAGRTDVVLDALFRPEWTPVALAEASADVELYEVVSPPGLDVPSAVRELTARVLGRVQGFTGSRLVFVTRAGDLAASAVWGLVRSAAVENPGRFALVEIDADPASVALLPAAAGSDEPELAIREGRAFATRLARLSAGAVDASAWGPDSTVLITGGSGGLGAAVARHLVVSHGVRRLVLASRRGGGAELVADLDVEVSVVACDVSDRDALAELLRQYPVTAVVHAAGVLDDGVIESLTPERFDTVLRPKVDAAWHLHELTRDLDAFVLFSSAAGVFGGAGQANYAAGNAFLDALAAHRRAQGLPAVSLAWGPWTEGMAVDAERLARAGTPPLTVEQGLTLFDAALTAGAPSVVPIRLDLPAIRAAGEVPPLLRGLIRTPVRRGTVSGAARGLAQRLAGLDETERRGTVLELVRGQVAATLGHTGADKIDPAKAFQDLGFDSLTSVELRNRLGTVIGLRLPATLVFDYPTAGALAGYLLDELLGSDTEAAAPLPRLVANSDDPIVIVGMACRYPGGVASPEDLWRLVSDGVDAISGFPADRGWDLDALYHPDPDHPGTSYTRSGGFLHDAGNFDAEFFGMSPREALATDAQQRLLLEVSWEAVERAGIDPVSLRGSQTGVFAGVMYSDYSHLLGGGDFEGFQGNGSSPSVVSGRVSYTFGFEGPAVTVDTACSSSLVAMHLAAGALRGGECDLALAGGVTVMSTPNSFVEFSRQRGLSADGRCRAFADTADGVGWSEGVGVVVLERLSDARRNGHPVYAILRASAVNQDGASNGLTAPNGPSQQRVIRQALASGGLTMSDVDVVEGHGTGTTLGDPIEAQALLATYGRDRERPLLLGSVKSNLGHTQAAAGVAGVIKMIMAMRQGIAPKTLHVGAPSSHVDWSAGAVELLTEQTAWPEVDRPRRAAVSSFGISGTNAHVILEQPAPVPAVEPAVQPSVVPWLVSAKSEAALDGQIARLRTVEAMASRVGLALTGRSAFEHRAVLLATADGSIEVARGVAEGGKLGVLFSGQGSQRLSMGRDLCARYPVFAAALDEVLAHLDPGLRDVMWGSDPDLLNQTGWTQPALFAVEVALYRLAESFGVKPAHLAGHSIGEITAAYVAGVLSLEDAGRLVTARAGLMQALPPGGAMVAIQATEAEVTPLLTDGVSIAAVNGPAAVVIAGVEAEVEAIAARFAKTTRLRVSHAFHSPLMDPMLDDFRAVVRTLTFAQPRIPVAGAGDVTDPEYWVRHVRDTVRFAEAVTAIGDATLLEIGPDGVLSALTGNAIPTLRKDRPEEAAFLTGLARLHTTGITVDWAPAFAGTGATPAELPTYAFDHQRYWPEPPEFAFPVDTMDAEFWAAVERGDIDALASTLELDGDTVGAMVPALAAWRGRRLERSTIDSWRYRESWAPLTEAPRQEPGRRWLAILPDEPDEYTTAVAAALGATTTRLADLQTGDHDGLVSLLALDAGGDPSTAAIAAAGLVRLLGEAGIEAPLWTLTHGAVSVDDGDTPPTAGQAAVWGLGRVAALELPRRWGGLVDLPPSLDAPLLRRLADALDRSDGEDQIAVRASGTYGRRLVPAPASLDAPAPWTPSGTVLVTGGTGALGVRVARWLAANGAERLVLVSRRGPEAEGLAALREELSGVELTVAAADAADPEQMRTLLASIGDVQAVVHAAGVLDDGVLDSLTPARFAAVFRSKVEAALVLDELLPDLDAFVLFSSLAGTVGSPGQANYAAANAALDAIAARRRAAGRAATSVAWGGWAGDGMAATTGDDWSARMGVAAMDPDRALAALAQAVAEPQPRVVVADLRQDRLIGALLAIRPSRLLADLPGAAGAIAAAEAARREAASAGAALRDRLRDLTEDGRAAAVLDLVRRQVAAVLGHGSPTAVGVDKAFRDLGFDSLSALELRNALTGLTGLELPAGLIFDFPTPRALATHLLGELAGGAEAVLAPARATGETDEPIAIVGMACRFPGGVRSPEDLWQLLLDGRDGIDAFPTDRGWDLAGLAGGGGRGRSDTLEGGFLADVAGFDAAFFGISPREAVAMDPQQRLLLEVSWEAVERSGIAPARLRGSQTGVFMGTNGQDYANLVGAAGEEVGGHAATGLSASVISGRVSYTFGFEGPAVTVDTACSSSLVALHLAGQALRQGECDLALAGGVTVMTTPNNFIEFTHQGGMAADGRCKAFSDAADGTGWSEGVGVLVVERLSDARRNGHPILAVVRGSAVNQDGASNGLTAPNGPSQQRVIRQALANAGLALSDVDAVEAHGTGTALGDPIEAQALLATYGQDREHPLFLGSIKSNIGHTQAAAGVAGVIKMVQALRHGVLPRTLHVEKPSSHVDWSAGRVSLLAANTPWPDVERARRAGVSSFGVSGTNAHIVIEQGPAEVAPMPAGDEPDRVLPWIVSGRTAAAAREQADTLRAAVAGLAPADVAASLVDTRSLFEHRVVLLGEARVEGSPTSRGARSSSSPGRARSGSAWAPACSPSRRYSRPGRPSARRR</sequence>
<feature type="active site" description="Proton acceptor; for dehydratase activity" evidence="9">
    <location>
        <position position="913"/>
    </location>
</feature>
<dbReference type="InterPro" id="IPR016035">
    <property type="entry name" value="Acyl_Trfase/lysoPLipase"/>
</dbReference>
<dbReference type="EMBL" id="AP022870">
    <property type="protein sequence ID" value="BCB79299.1"/>
    <property type="molecule type" value="Genomic_DNA"/>
</dbReference>
<dbReference type="SUPFAM" id="SSF55048">
    <property type="entry name" value="Probable ACP-binding domain of malonyl-CoA ACP transacylase"/>
    <property type="match status" value="2"/>
</dbReference>
<feature type="domain" description="Carrier" evidence="11">
    <location>
        <begin position="2996"/>
        <end position="3071"/>
    </location>
</feature>
<evidence type="ECO:0000313" key="14">
    <source>
        <dbReference type="EMBL" id="BCB79299.1"/>
    </source>
</evidence>
<dbReference type="FunFam" id="1.10.1200.10:FF:000007">
    <property type="entry name" value="Probable polyketide synthase pks17"/>
    <property type="match status" value="2"/>
</dbReference>
<dbReference type="InterPro" id="IPR050091">
    <property type="entry name" value="PKS_NRPS_Biosynth_Enz"/>
</dbReference>
<gene>
    <name evidence="14" type="ORF">Pflav_057090</name>
</gene>
<feature type="region of interest" description="Disordered" evidence="10">
    <location>
        <begin position="3583"/>
        <end position="3628"/>
    </location>
</feature>
<dbReference type="PANTHER" id="PTHR43775:SF51">
    <property type="entry name" value="INACTIVE PHENOLPHTHIOCEROL SYNTHESIS POLYKETIDE SYNTHASE TYPE I PKS1-RELATED"/>
    <property type="match status" value="1"/>
</dbReference>
<feature type="domain" description="PKS/mFAS DH" evidence="13">
    <location>
        <begin position="881"/>
        <end position="1154"/>
    </location>
</feature>
<dbReference type="PROSITE" id="PS52004">
    <property type="entry name" value="KS3_2"/>
    <property type="match status" value="3"/>
</dbReference>
<dbReference type="Gene3D" id="1.10.1200.10">
    <property type="entry name" value="ACP-like"/>
    <property type="match status" value="2"/>
</dbReference>
<evidence type="ECO:0000313" key="15">
    <source>
        <dbReference type="Proteomes" id="UP000502508"/>
    </source>
</evidence>
<evidence type="ECO:0000256" key="4">
    <source>
        <dbReference type="ARBA" id="ARBA00022553"/>
    </source>
</evidence>
<dbReference type="InterPro" id="IPR006162">
    <property type="entry name" value="Ppantetheine_attach_site"/>
</dbReference>
<dbReference type="GO" id="GO:0031177">
    <property type="term" value="F:phosphopantetheine binding"/>
    <property type="evidence" value="ECO:0007669"/>
    <property type="project" value="InterPro"/>
</dbReference>
<dbReference type="Pfam" id="PF14765">
    <property type="entry name" value="PS-DH"/>
    <property type="match status" value="1"/>
</dbReference>
<dbReference type="Pfam" id="PF22953">
    <property type="entry name" value="SpnB_Rossmann"/>
    <property type="match status" value="1"/>
</dbReference>
<dbReference type="SMART" id="SM00822">
    <property type="entry name" value="PKS_KR"/>
    <property type="match status" value="2"/>
</dbReference>
<dbReference type="InterPro" id="IPR009081">
    <property type="entry name" value="PP-bd_ACP"/>
</dbReference>
<dbReference type="PROSITE" id="PS00012">
    <property type="entry name" value="PHOSPHOPANTETHEINE"/>
    <property type="match status" value="2"/>
</dbReference>
<dbReference type="InterPro" id="IPR042104">
    <property type="entry name" value="PKS_dehydratase_sf"/>
</dbReference>
<dbReference type="SUPFAM" id="SSF51735">
    <property type="entry name" value="NAD(P)-binding Rossmann-fold domains"/>
    <property type="match status" value="4"/>
</dbReference>
<dbReference type="InterPro" id="IPR049900">
    <property type="entry name" value="PKS_mFAS_DH"/>
</dbReference>
<protein>
    <recommendedName>
        <fullName evidence="16">Polyketide synthase</fullName>
    </recommendedName>
</protein>
<comment type="cofactor">
    <cofactor evidence="1">
        <name>pantetheine 4'-phosphate</name>
        <dbReference type="ChEBI" id="CHEBI:47942"/>
    </cofactor>
</comment>
<dbReference type="Pfam" id="PF08990">
    <property type="entry name" value="Docking"/>
    <property type="match status" value="1"/>
</dbReference>
<feature type="domain" description="Ketosynthase family 3 (KS3)" evidence="12">
    <location>
        <begin position="33"/>
        <end position="446"/>
    </location>
</feature>
<dbReference type="InterPro" id="IPR057326">
    <property type="entry name" value="KR_dom"/>
</dbReference>
<dbReference type="SMART" id="SM00823">
    <property type="entry name" value="PKS_PP"/>
    <property type="match status" value="2"/>
</dbReference>
<dbReference type="CDD" id="cd08952">
    <property type="entry name" value="KR_1_SDR_x"/>
    <property type="match status" value="1"/>
</dbReference>
<evidence type="ECO:0000259" key="11">
    <source>
        <dbReference type="PROSITE" id="PS50075"/>
    </source>
</evidence>
<evidence type="ECO:0000259" key="13">
    <source>
        <dbReference type="PROSITE" id="PS52019"/>
    </source>
</evidence>
<dbReference type="InterPro" id="IPR020806">
    <property type="entry name" value="PKS_PP-bd"/>
</dbReference>
<dbReference type="Gene3D" id="1.10.287.1960">
    <property type="match status" value="1"/>
</dbReference>
<dbReference type="InterPro" id="IPR001227">
    <property type="entry name" value="Ac_transferase_dom_sf"/>
</dbReference>
<dbReference type="Pfam" id="PF18369">
    <property type="entry name" value="PKS_DE"/>
    <property type="match status" value="1"/>
</dbReference>
<dbReference type="InterPro" id="IPR049551">
    <property type="entry name" value="PKS_DH_C"/>
</dbReference>
<feature type="region of interest" description="C-terminal hotdog fold" evidence="9">
    <location>
        <begin position="1017"/>
        <end position="1154"/>
    </location>
</feature>
<dbReference type="SMART" id="SM00827">
    <property type="entry name" value="PKS_AT"/>
    <property type="match status" value="2"/>
</dbReference>
<dbReference type="SUPFAM" id="SSF52151">
    <property type="entry name" value="FabD/lysophospholipase-like"/>
    <property type="match status" value="2"/>
</dbReference>
<dbReference type="InterPro" id="IPR036736">
    <property type="entry name" value="ACP-like_sf"/>
</dbReference>
<feature type="compositionally biased region" description="Low complexity" evidence="10">
    <location>
        <begin position="3585"/>
        <end position="3615"/>
    </location>
</feature>
<dbReference type="CDD" id="cd00833">
    <property type="entry name" value="PKS"/>
    <property type="match status" value="3"/>
</dbReference>
<evidence type="ECO:0000256" key="6">
    <source>
        <dbReference type="ARBA" id="ARBA00023194"/>
    </source>
</evidence>
<keyword evidence="15" id="KW-1185">Reference proteome</keyword>
<evidence type="ECO:0000256" key="10">
    <source>
        <dbReference type="SAM" id="MobiDB-lite"/>
    </source>
</evidence>
<feature type="domain" description="Carrier" evidence="11">
    <location>
        <begin position="1554"/>
        <end position="1629"/>
    </location>
</feature>
<dbReference type="InterPro" id="IPR015083">
    <property type="entry name" value="NorB/c/GfsB-D-like_docking"/>
</dbReference>
<dbReference type="Gene3D" id="3.40.47.10">
    <property type="match status" value="3"/>
</dbReference>
<evidence type="ECO:0000256" key="2">
    <source>
        <dbReference type="ARBA" id="ARBA00004792"/>
    </source>
</evidence>
<dbReference type="Gene3D" id="6.10.140.1830">
    <property type="match status" value="1"/>
</dbReference>
<dbReference type="Gene3D" id="3.40.50.720">
    <property type="entry name" value="NAD(P)-binding Rossmann-like Domain"/>
    <property type="match status" value="2"/>
</dbReference>
<dbReference type="InterPro" id="IPR016036">
    <property type="entry name" value="Malonyl_transacylase_ACP-bd"/>
</dbReference>
<dbReference type="Proteomes" id="UP000502508">
    <property type="component" value="Chromosome"/>
</dbReference>
<feature type="region of interest" description="N-terminal hotdog fold" evidence="9">
    <location>
        <begin position="881"/>
        <end position="1005"/>
    </location>
</feature>
<dbReference type="Pfam" id="PF21089">
    <property type="entry name" value="PKS_DH_N"/>
    <property type="match status" value="1"/>
</dbReference>
<dbReference type="PANTHER" id="PTHR43775">
    <property type="entry name" value="FATTY ACID SYNTHASE"/>
    <property type="match status" value="1"/>
</dbReference>
<organism evidence="14 15">
    <name type="scientific">Phytohabitans flavus</name>
    <dbReference type="NCBI Taxonomy" id="1076124"/>
    <lineage>
        <taxon>Bacteria</taxon>
        <taxon>Bacillati</taxon>
        <taxon>Actinomycetota</taxon>
        <taxon>Actinomycetes</taxon>
        <taxon>Micromonosporales</taxon>
        <taxon>Micromonosporaceae</taxon>
    </lineage>
</organism>
<dbReference type="GO" id="GO:0004312">
    <property type="term" value="F:fatty acid synthase activity"/>
    <property type="evidence" value="ECO:0007669"/>
    <property type="project" value="TreeGrafter"/>
</dbReference>
<evidence type="ECO:0000256" key="3">
    <source>
        <dbReference type="ARBA" id="ARBA00022450"/>
    </source>
</evidence>
<dbReference type="InterPro" id="IPR032821">
    <property type="entry name" value="PKS_assoc"/>
</dbReference>
<dbReference type="InterPro" id="IPR014030">
    <property type="entry name" value="Ketoacyl_synth_N"/>
</dbReference>
<dbReference type="InterPro" id="IPR014043">
    <property type="entry name" value="Acyl_transferase_dom"/>
</dbReference>
<feature type="domain" description="Ketosynthase family 3 (KS3)" evidence="12">
    <location>
        <begin position="1648"/>
        <end position="2070"/>
    </location>
</feature>
<dbReference type="Pfam" id="PF00698">
    <property type="entry name" value="Acyl_transf_1"/>
    <property type="match status" value="2"/>
</dbReference>
<dbReference type="PROSITE" id="PS50075">
    <property type="entry name" value="CARRIER"/>
    <property type="match status" value="2"/>
</dbReference>
<keyword evidence="4" id="KW-0597">Phosphoprotein</keyword>
<dbReference type="InterPro" id="IPR014031">
    <property type="entry name" value="Ketoacyl_synth_C"/>
</dbReference>
<dbReference type="FunFam" id="3.40.47.10:FF:000019">
    <property type="entry name" value="Polyketide synthase type I"/>
    <property type="match status" value="3"/>
</dbReference>
<dbReference type="SUPFAM" id="SSF47336">
    <property type="entry name" value="ACP-like"/>
    <property type="match status" value="2"/>
</dbReference>
<dbReference type="InterPro" id="IPR013968">
    <property type="entry name" value="PKS_KR"/>
</dbReference>
<dbReference type="Gene3D" id="3.30.70.3290">
    <property type="match status" value="2"/>
</dbReference>
<evidence type="ECO:0000256" key="8">
    <source>
        <dbReference type="ARBA" id="ARBA00023315"/>
    </source>
</evidence>
<dbReference type="GO" id="GO:0033068">
    <property type="term" value="P:macrolide biosynthetic process"/>
    <property type="evidence" value="ECO:0007669"/>
    <property type="project" value="UniProtKB-ARBA"/>
</dbReference>
<dbReference type="Pfam" id="PF16197">
    <property type="entry name" value="KAsynt_C_assoc"/>
    <property type="match status" value="3"/>
</dbReference>
<accession>A0A6F8XZT4</accession>
<dbReference type="Pfam" id="PF02801">
    <property type="entry name" value="Ketoacyl-synt_C"/>
    <property type="match status" value="3"/>
</dbReference>
<evidence type="ECO:0000256" key="9">
    <source>
        <dbReference type="PROSITE-ProRule" id="PRU01363"/>
    </source>
</evidence>
<evidence type="ECO:0000256" key="5">
    <source>
        <dbReference type="ARBA" id="ARBA00022679"/>
    </source>
</evidence>
<dbReference type="SMART" id="SM00826">
    <property type="entry name" value="PKS_DH"/>
    <property type="match status" value="1"/>
</dbReference>
<dbReference type="PROSITE" id="PS52019">
    <property type="entry name" value="PKS_MFAS_DH"/>
    <property type="match status" value="1"/>
</dbReference>
<comment type="pathway">
    <text evidence="2">Antibiotic biosynthesis.</text>
</comment>
<dbReference type="Pfam" id="PF08659">
    <property type="entry name" value="KR"/>
    <property type="match status" value="2"/>
</dbReference>
<evidence type="ECO:0000256" key="1">
    <source>
        <dbReference type="ARBA" id="ARBA00001957"/>
    </source>
</evidence>
<feature type="active site" description="Proton donor; for dehydratase activity" evidence="9">
    <location>
        <position position="1077"/>
    </location>
</feature>